<keyword evidence="5 9" id="KW-0624">Polysaccharide degradation</keyword>
<accession>A0A8H7Y6V1</accession>
<feature type="active site" description="Proton donor" evidence="6">
    <location>
        <position position="166"/>
    </location>
</feature>
<dbReference type="EC" id="3.2.1.-" evidence="9"/>
<evidence type="ECO:0000256" key="6">
    <source>
        <dbReference type="PIRSR" id="PIRSR001100-1"/>
    </source>
</evidence>
<evidence type="ECO:0000256" key="3">
    <source>
        <dbReference type="ARBA" id="ARBA00023277"/>
    </source>
</evidence>
<comment type="caution">
    <text evidence="10">The sequence shown here is derived from an EMBL/GenBank/DDBJ whole genome shotgun (WGS) entry which is preliminary data.</text>
</comment>
<keyword evidence="4 9" id="KW-0326">Glycosidase</keyword>
<dbReference type="PANTHER" id="PTHR34876:SF10">
    <property type="entry name" value="GLUCANASE"/>
    <property type="match status" value="1"/>
</dbReference>
<feature type="binding site" evidence="7">
    <location>
        <position position="344"/>
    </location>
    <ligand>
        <name>substrate</name>
    </ligand>
</feature>
<evidence type="ECO:0000256" key="8">
    <source>
        <dbReference type="PROSITE-ProRule" id="PRU10056"/>
    </source>
</evidence>
<dbReference type="PIRSF" id="PIRSF001100">
    <property type="entry name" value="Beta_cellobiohydrolase"/>
    <property type="match status" value="1"/>
</dbReference>
<evidence type="ECO:0000256" key="7">
    <source>
        <dbReference type="PIRSR" id="PIRSR001100-2"/>
    </source>
</evidence>
<proteinExistence type="inferred from homology"/>
<name>A0A8H7Y6V1_PSICU</name>
<evidence type="ECO:0000256" key="4">
    <source>
        <dbReference type="ARBA" id="ARBA00023295"/>
    </source>
</evidence>
<feature type="binding site" evidence="7">
    <location>
        <position position="214"/>
    </location>
    <ligand>
        <name>substrate</name>
    </ligand>
</feature>
<feature type="binding site" evidence="7">
    <location>
        <position position="348"/>
    </location>
    <ligand>
        <name>substrate</name>
    </ligand>
</feature>
<evidence type="ECO:0000256" key="2">
    <source>
        <dbReference type="ARBA" id="ARBA00023001"/>
    </source>
</evidence>
<dbReference type="GO" id="GO:0004553">
    <property type="term" value="F:hydrolase activity, hydrolyzing O-glycosyl compounds"/>
    <property type="evidence" value="ECO:0007669"/>
    <property type="project" value="InterPro"/>
</dbReference>
<sequence length="399" mass="43759">MRYLQALACALALAPSVVFAAPSISGFQGNPYIGKEGYANQEYARKLDQTIQYFNQRNDYQNAARTRTVQKIPTFAWISVSSDVYKIRGLISETLAAQTATRRQQILQLVVYNLPNRDCSAGASAGEFQLDNDGLNKYKRYIDNIANELNTAEARNINFVVILEPDSVANIVTGSNVPACSRAAPAYKEGIAYAIAKLQHPNVSLYIDAANGGWLGWDSNLRPTATILAEILRQARAINSSASVRGVAINVSNFNEYIARVREPFTEYSNSWDESHYAQSLAPHLEQAGFPAHFIVDQTRAGRGGIRTEWGQWCNVRNAGFGTRPTSDQGVLQNQYVDAIVWVKPGGESDGTSDRGSPRFSETCAGPVAHVPAPEAGSWFNEYAANLVRLANPELPPTY</sequence>
<comment type="similarity">
    <text evidence="9">Belongs to the glycosyl hydrolase family 6.</text>
</comment>
<dbReference type="GO" id="GO:0030245">
    <property type="term" value="P:cellulose catabolic process"/>
    <property type="evidence" value="ECO:0007669"/>
    <property type="project" value="UniProtKB-KW"/>
</dbReference>
<evidence type="ECO:0000313" key="10">
    <source>
        <dbReference type="EMBL" id="KAG5173532.1"/>
    </source>
</evidence>
<feature type="binding site" evidence="7">
    <location>
        <position position="313"/>
    </location>
    <ligand>
        <name>substrate</name>
    </ligand>
</feature>
<dbReference type="EMBL" id="JAFIQS010000001">
    <property type="protein sequence ID" value="KAG5173532.1"/>
    <property type="molecule type" value="Genomic_DNA"/>
</dbReference>
<dbReference type="Gene3D" id="3.20.20.40">
    <property type="entry name" value="1, 4-beta cellobiohydrolase"/>
    <property type="match status" value="1"/>
</dbReference>
<protein>
    <recommendedName>
        <fullName evidence="9">Glucanase</fullName>
        <ecNumber evidence="9">3.2.1.-</ecNumber>
    </recommendedName>
</protein>
<dbReference type="SUPFAM" id="SSF51989">
    <property type="entry name" value="Glycosyl hydrolases family 6, cellulases"/>
    <property type="match status" value="1"/>
</dbReference>
<evidence type="ECO:0000256" key="9">
    <source>
        <dbReference type="RuleBase" id="RU361186"/>
    </source>
</evidence>
<keyword evidence="1 9" id="KW-0378">Hydrolase</keyword>
<dbReference type="InterPro" id="IPR016288">
    <property type="entry name" value="Beta_cellobiohydrolase"/>
</dbReference>
<keyword evidence="9" id="KW-0732">Signal</keyword>
<feature type="signal peptide" evidence="9">
    <location>
        <begin position="1"/>
        <end position="20"/>
    </location>
</feature>
<keyword evidence="3 9" id="KW-0119">Carbohydrate metabolism</keyword>
<gene>
    <name evidence="10" type="ORF">JR316_000189</name>
</gene>
<organism evidence="10">
    <name type="scientific">Psilocybe cubensis</name>
    <name type="common">Psychedelic mushroom</name>
    <name type="synonym">Stropharia cubensis</name>
    <dbReference type="NCBI Taxonomy" id="181762"/>
    <lineage>
        <taxon>Eukaryota</taxon>
        <taxon>Fungi</taxon>
        <taxon>Dikarya</taxon>
        <taxon>Basidiomycota</taxon>
        <taxon>Agaricomycotina</taxon>
        <taxon>Agaricomycetes</taxon>
        <taxon>Agaricomycetidae</taxon>
        <taxon>Agaricales</taxon>
        <taxon>Agaricineae</taxon>
        <taxon>Strophariaceae</taxon>
        <taxon>Psilocybe</taxon>
    </lineage>
</organism>
<dbReference type="PANTHER" id="PTHR34876">
    <property type="match status" value="1"/>
</dbReference>
<keyword evidence="2 9" id="KW-0136">Cellulose degradation</keyword>
<evidence type="ECO:0000256" key="1">
    <source>
        <dbReference type="ARBA" id="ARBA00022801"/>
    </source>
</evidence>
<feature type="active site" evidence="8">
    <location>
        <position position="118"/>
    </location>
</feature>
<dbReference type="PROSITE" id="PS00655">
    <property type="entry name" value="GLYCOSYL_HYDROL_F6_1"/>
    <property type="match status" value="1"/>
</dbReference>
<evidence type="ECO:0000256" key="5">
    <source>
        <dbReference type="ARBA" id="ARBA00023326"/>
    </source>
</evidence>
<dbReference type="AlphaFoldDB" id="A0A8H7Y6V1"/>
<reference evidence="10" key="1">
    <citation type="submission" date="2021-02" db="EMBL/GenBank/DDBJ databases">
        <title>Psilocybe cubensis genome.</title>
        <authorList>
            <person name="Mckernan K.J."/>
            <person name="Crawford S."/>
            <person name="Trippe A."/>
            <person name="Kane L.T."/>
            <person name="Mclaughlin S."/>
        </authorList>
    </citation>
    <scope>NUCLEOTIDE SEQUENCE [LARGE SCALE GENOMIC DNA]</scope>
    <source>
        <strain evidence="10">MGC-MH-2018</strain>
    </source>
</reference>
<dbReference type="InterPro" id="IPR001524">
    <property type="entry name" value="Glyco_hydro_6_CS"/>
</dbReference>
<dbReference type="PRINTS" id="PR00733">
    <property type="entry name" value="GLHYDRLASE6"/>
</dbReference>
<feature type="chain" id="PRO_5034278184" description="Glucanase" evidence="9">
    <location>
        <begin position="21"/>
        <end position="399"/>
    </location>
</feature>
<dbReference type="Pfam" id="PF01341">
    <property type="entry name" value="Glyco_hydro_6"/>
    <property type="match status" value="1"/>
</dbReference>
<feature type="binding site" evidence="7">
    <location>
        <position position="253"/>
    </location>
    <ligand>
        <name>substrate</name>
    </ligand>
</feature>
<feature type="active site" description="Proton acceptor" evidence="6">
    <location>
        <position position="350"/>
    </location>
</feature>
<feature type="binding site" evidence="7">
    <location>
        <position position="77"/>
    </location>
    <ligand>
        <name>substrate</name>
    </ligand>
</feature>
<dbReference type="InterPro" id="IPR036434">
    <property type="entry name" value="Beta_cellobiohydrolase_sf"/>
</dbReference>
<dbReference type="OrthoDB" id="64893at2759"/>